<dbReference type="KEGG" id="atr:18995772"/>
<evidence type="ECO:0000256" key="1">
    <source>
        <dbReference type="ARBA" id="ARBA00034773"/>
    </source>
</evidence>
<dbReference type="GO" id="GO:0010150">
    <property type="term" value="P:leaf senescence"/>
    <property type="evidence" value="ECO:0007669"/>
    <property type="project" value="UniProtKB-ARBA"/>
</dbReference>
<dbReference type="HOGENOM" id="CLU_088831_1_0_1"/>
<name>W1PMG2_AMBTC</name>
<evidence type="ECO:0000313" key="2">
    <source>
        <dbReference type="EMBL" id="ERN08355.1"/>
    </source>
</evidence>
<dbReference type="OrthoDB" id="1917735at2759"/>
<dbReference type="AlphaFoldDB" id="W1PMG2"/>
<gene>
    <name evidence="2" type="ORF">AMTR_s00148p00028850</name>
</gene>
<dbReference type="Pfam" id="PF04520">
    <property type="entry name" value="Senescence_reg"/>
    <property type="match status" value="1"/>
</dbReference>
<evidence type="ECO:0000313" key="3">
    <source>
        <dbReference type="Proteomes" id="UP000017836"/>
    </source>
</evidence>
<dbReference type="eggNOG" id="ENOG502RZ83">
    <property type="taxonomic scope" value="Eukaryota"/>
</dbReference>
<dbReference type="Proteomes" id="UP000017836">
    <property type="component" value="Unassembled WGS sequence"/>
</dbReference>
<dbReference type="PANTHER" id="PTHR46525:SF2">
    <property type="entry name" value="EMB|CAB72159.1"/>
    <property type="match status" value="1"/>
</dbReference>
<reference evidence="3" key="1">
    <citation type="journal article" date="2013" name="Science">
        <title>The Amborella genome and the evolution of flowering plants.</title>
        <authorList>
            <consortium name="Amborella Genome Project"/>
        </authorList>
    </citation>
    <scope>NUCLEOTIDE SEQUENCE [LARGE SCALE GENOMIC DNA]</scope>
</reference>
<protein>
    <recommendedName>
        <fullName evidence="4">Senescence regulator</fullName>
    </recommendedName>
</protein>
<keyword evidence="3" id="KW-1185">Reference proteome</keyword>
<dbReference type="PANTHER" id="PTHR46525">
    <property type="entry name" value="EMB|CAB72159.1"/>
    <property type="match status" value="1"/>
</dbReference>
<sequence length="156" mass="17596">MSYGSRLLASPVEFAADCGDMLGDLSEEDIWNSRRASERIVIPAARAPRRPAGSLPGCGERRSAAASFSAPVNIPDWSKILREEFRDRHLERESDEEREYEEREGEMVPPHLLIARQFARANIVSFSVHEGAGRTLKGRDLSRVRNAIWKKTGFQD</sequence>
<proteinExistence type="inferred from homology"/>
<dbReference type="OMA" id="GEHESPP"/>
<organism evidence="2 3">
    <name type="scientific">Amborella trichopoda</name>
    <dbReference type="NCBI Taxonomy" id="13333"/>
    <lineage>
        <taxon>Eukaryota</taxon>
        <taxon>Viridiplantae</taxon>
        <taxon>Streptophyta</taxon>
        <taxon>Embryophyta</taxon>
        <taxon>Tracheophyta</taxon>
        <taxon>Spermatophyta</taxon>
        <taxon>Magnoliopsida</taxon>
        <taxon>Amborellales</taxon>
        <taxon>Amborellaceae</taxon>
        <taxon>Amborella</taxon>
    </lineage>
</organism>
<comment type="similarity">
    <text evidence="1">Belongs to the senescence regulator S40 family.</text>
</comment>
<accession>W1PMG2</accession>
<evidence type="ECO:0008006" key="4">
    <source>
        <dbReference type="Google" id="ProtNLM"/>
    </source>
</evidence>
<dbReference type="EMBL" id="KI393463">
    <property type="protein sequence ID" value="ERN08355.1"/>
    <property type="molecule type" value="Genomic_DNA"/>
</dbReference>
<dbReference type="Gramene" id="ERN08355">
    <property type="protein sequence ID" value="ERN08355"/>
    <property type="gene ID" value="AMTR_s00148p00028850"/>
</dbReference>
<dbReference type="InterPro" id="IPR007608">
    <property type="entry name" value="Senescence_reg_S40"/>
</dbReference>